<dbReference type="Proteomes" id="UP000797356">
    <property type="component" value="Chromosome 12"/>
</dbReference>
<sequence>MGLADADTGDAGEEGATTVACSICLETVTSDGDRSTARLQCGHQFHLDQIERILIDEIVFSADGGFQKFLIKWQGRPNSNAMWILEEELRHIDPKILEDYINFSSESSSFQPGGNDRNQGLCTYSRRKCR</sequence>
<dbReference type="PROSITE" id="PS50013">
    <property type="entry name" value="CHROMO_2"/>
    <property type="match status" value="1"/>
</dbReference>
<dbReference type="SUPFAM" id="SSF54160">
    <property type="entry name" value="Chromo domain-like"/>
    <property type="match status" value="1"/>
</dbReference>
<comment type="caution">
    <text evidence="2">The sequence shown here is derived from an EMBL/GenBank/DDBJ whole genome shotgun (WGS) entry which is preliminary data.</text>
</comment>
<dbReference type="InterPro" id="IPR013083">
    <property type="entry name" value="Znf_RING/FYVE/PHD"/>
</dbReference>
<dbReference type="Pfam" id="PF00385">
    <property type="entry name" value="Chromo"/>
    <property type="match status" value="1"/>
</dbReference>
<keyword evidence="3" id="KW-1185">Reference proteome</keyword>
<gene>
    <name evidence="2" type="ORF">COCNU_12G002410</name>
</gene>
<evidence type="ECO:0000313" key="2">
    <source>
        <dbReference type="EMBL" id="KAG1365241.1"/>
    </source>
</evidence>
<name>A0A8K0NAF8_COCNU</name>
<dbReference type="InterPro" id="IPR023780">
    <property type="entry name" value="Chromo_domain"/>
</dbReference>
<dbReference type="Gene3D" id="3.30.40.10">
    <property type="entry name" value="Zinc/RING finger domain, C3HC4 (zinc finger)"/>
    <property type="match status" value="1"/>
</dbReference>
<dbReference type="EMBL" id="CM017883">
    <property type="protein sequence ID" value="KAG1365241.1"/>
    <property type="molecule type" value="Genomic_DNA"/>
</dbReference>
<organism evidence="2 3">
    <name type="scientific">Cocos nucifera</name>
    <name type="common">Coconut palm</name>
    <dbReference type="NCBI Taxonomy" id="13894"/>
    <lineage>
        <taxon>Eukaryota</taxon>
        <taxon>Viridiplantae</taxon>
        <taxon>Streptophyta</taxon>
        <taxon>Embryophyta</taxon>
        <taxon>Tracheophyta</taxon>
        <taxon>Spermatophyta</taxon>
        <taxon>Magnoliopsida</taxon>
        <taxon>Liliopsida</taxon>
        <taxon>Arecaceae</taxon>
        <taxon>Arecoideae</taxon>
        <taxon>Cocoseae</taxon>
        <taxon>Attaleinae</taxon>
        <taxon>Cocos</taxon>
    </lineage>
</organism>
<feature type="domain" description="Chromo" evidence="1">
    <location>
        <begin position="48"/>
        <end position="100"/>
    </location>
</feature>
<dbReference type="PANTHER" id="PTHR46798:SF3">
    <property type="entry name" value="RING FINGER FAMILY PROTEIN"/>
    <property type="match status" value="1"/>
</dbReference>
<protein>
    <recommendedName>
        <fullName evidence="1">Chromo domain-containing protein</fullName>
    </recommendedName>
</protein>
<dbReference type="GO" id="GO:0004842">
    <property type="term" value="F:ubiquitin-protein transferase activity"/>
    <property type="evidence" value="ECO:0007669"/>
    <property type="project" value="InterPro"/>
</dbReference>
<dbReference type="InterPro" id="IPR016197">
    <property type="entry name" value="Chromo-like_dom_sf"/>
</dbReference>
<dbReference type="InterPro" id="IPR000953">
    <property type="entry name" value="Chromo/chromo_shadow_dom"/>
</dbReference>
<dbReference type="SUPFAM" id="SSF57850">
    <property type="entry name" value="RING/U-box"/>
    <property type="match status" value="1"/>
</dbReference>
<proteinExistence type="predicted"/>
<dbReference type="Gene3D" id="2.40.50.40">
    <property type="match status" value="1"/>
</dbReference>
<reference evidence="2" key="1">
    <citation type="journal article" date="2017" name="Gigascience">
        <title>The genome draft of coconut (Cocos nucifera).</title>
        <authorList>
            <person name="Xiao Y."/>
            <person name="Xu P."/>
            <person name="Fan H."/>
            <person name="Baudouin L."/>
            <person name="Xia W."/>
            <person name="Bocs S."/>
            <person name="Xu J."/>
            <person name="Li Q."/>
            <person name="Guo A."/>
            <person name="Zhou L."/>
            <person name="Li J."/>
            <person name="Wu Y."/>
            <person name="Ma Z."/>
            <person name="Armero A."/>
            <person name="Issali A.E."/>
            <person name="Liu N."/>
            <person name="Peng M."/>
            <person name="Yang Y."/>
        </authorList>
    </citation>
    <scope>NUCLEOTIDE SEQUENCE</scope>
    <source>
        <tissue evidence="2">Spear leaf of Hainan Tall coconut</tissue>
    </source>
</reference>
<dbReference type="OrthoDB" id="8062037at2759"/>
<dbReference type="PANTHER" id="PTHR46798">
    <property type="entry name" value="OS09G0511500 PROTEIN"/>
    <property type="match status" value="1"/>
</dbReference>
<reference evidence="2" key="2">
    <citation type="submission" date="2019-07" db="EMBL/GenBank/DDBJ databases">
        <authorList>
            <person name="Yang Y."/>
            <person name="Bocs S."/>
            <person name="Baudouin L."/>
        </authorList>
    </citation>
    <scope>NUCLEOTIDE SEQUENCE</scope>
    <source>
        <tissue evidence="2">Spear leaf of Hainan Tall coconut</tissue>
    </source>
</reference>
<dbReference type="AlphaFoldDB" id="A0A8K0NAF8"/>
<accession>A0A8K0NAF8</accession>
<dbReference type="InterPro" id="IPR044274">
    <property type="entry name" value="RFI2"/>
</dbReference>
<evidence type="ECO:0000259" key="1">
    <source>
        <dbReference type="PROSITE" id="PS50013"/>
    </source>
</evidence>
<evidence type="ECO:0000313" key="3">
    <source>
        <dbReference type="Proteomes" id="UP000797356"/>
    </source>
</evidence>